<sequence>MKWEFDFRRVRKQIRALPKEDAMDILRALTPLGDDPRRPDSNIKALTGYTDRYRLRVGRYRVIYDVVDTQVIIRLVAVGHRRDIYKHLGR</sequence>
<organism evidence="2 3">
    <name type="scientific">Nocardiopsis exhalans</name>
    <dbReference type="NCBI Taxonomy" id="163604"/>
    <lineage>
        <taxon>Bacteria</taxon>
        <taxon>Bacillati</taxon>
        <taxon>Actinomycetota</taxon>
        <taxon>Actinomycetes</taxon>
        <taxon>Streptosporangiales</taxon>
        <taxon>Nocardiopsidaceae</taxon>
        <taxon>Nocardiopsis</taxon>
    </lineage>
</organism>
<name>A0ABY5D7B1_9ACTN</name>
<dbReference type="NCBIfam" id="TIGR02385">
    <property type="entry name" value="RelE_StbE"/>
    <property type="match status" value="1"/>
</dbReference>
<evidence type="ECO:0000256" key="1">
    <source>
        <dbReference type="ARBA" id="ARBA00022649"/>
    </source>
</evidence>
<dbReference type="Pfam" id="PF05016">
    <property type="entry name" value="ParE_toxin"/>
    <property type="match status" value="1"/>
</dbReference>
<evidence type="ECO:0000313" key="3">
    <source>
        <dbReference type="Proteomes" id="UP001055940"/>
    </source>
</evidence>
<dbReference type="PANTHER" id="PTHR38813">
    <property type="match status" value="1"/>
</dbReference>
<dbReference type="InterPro" id="IPR035093">
    <property type="entry name" value="RelE/ParE_toxin_dom_sf"/>
</dbReference>
<gene>
    <name evidence="2" type="ORF">NE857_27855</name>
</gene>
<dbReference type="SUPFAM" id="SSF143011">
    <property type="entry name" value="RelE-like"/>
    <property type="match status" value="1"/>
</dbReference>
<dbReference type="PANTHER" id="PTHR38813:SF1">
    <property type="entry name" value="TOXIN RELE1-RELATED"/>
    <property type="match status" value="1"/>
</dbReference>
<dbReference type="RefSeq" id="WP_254418331.1">
    <property type="nucleotide sequence ID" value="NZ_BAAAJB010000088.1"/>
</dbReference>
<proteinExistence type="predicted"/>
<accession>A0ABY5D7B1</accession>
<keyword evidence="3" id="KW-1185">Reference proteome</keyword>
<reference evidence="2" key="1">
    <citation type="submission" date="2022-06" db="EMBL/GenBank/DDBJ databases">
        <authorList>
            <person name="Ping M."/>
        </authorList>
    </citation>
    <scope>NUCLEOTIDE SEQUENCE</scope>
    <source>
        <strain evidence="2">JCM11759T</strain>
    </source>
</reference>
<dbReference type="InterPro" id="IPR007712">
    <property type="entry name" value="RelE/ParE_toxin"/>
</dbReference>
<keyword evidence="1" id="KW-1277">Toxin-antitoxin system</keyword>
<dbReference type="Proteomes" id="UP001055940">
    <property type="component" value="Chromosome"/>
</dbReference>
<dbReference type="Gene3D" id="3.30.2310.20">
    <property type="entry name" value="RelE-like"/>
    <property type="match status" value="1"/>
</dbReference>
<dbReference type="EMBL" id="CP099837">
    <property type="protein sequence ID" value="USY19047.1"/>
    <property type="molecule type" value="Genomic_DNA"/>
</dbReference>
<protein>
    <submittedName>
        <fullName evidence="2">Type II toxin-antitoxin system RelE/ParE family toxin</fullName>
    </submittedName>
</protein>
<evidence type="ECO:0000313" key="2">
    <source>
        <dbReference type="EMBL" id="USY19047.1"/>
    </source>
</evidence>
<dbReference type="InterPro" id="IPR052747">
    <property type="entry name" value="TA_system_RelE_toxin"/>
</dbReference>